<evidence type="ECO:0000256" key="3">
    <source>
        <dbReference type="ARBA" id="ARBA00023163"/>
    </source>
</evidence>
<proteinExistence type="predicted"/>
<keyword evidence="6" id="KW-1185">Reference proteome</keyword>
<protein>
    <submittedName>
        <fullName evidence="5">Helix-turn-helix transcriptional regulator</fullName>
    </submittedName>
</protein>
<feature type="domain" description="HTH araC/xylS-type" evidence="4">
    <location>
        <begin position="212"/>
        <end position="313"/>
    </location>
</feature>
<evidence type="ECO:0000313" key="6">
    <source>
        <dbReference type="Proteomes" id="UP000664109"/>
    </source>
</evidence>
<dbReference type="InterPro" id="IPR018060">
    <property type="entry name" value="HTH_AraC"/>
</dbReference>
<comment type="caution">
    <text evidence="5">The sequence shown here is derived from an EMBL/GenBank/DDBJ whole genome shotgun (WGS) entry which is preliminary data.</text>
</comment>
<accession>A0ABS2UKL4</accession>
<reference evidence="5 6" key="1">
    <citation type="journal article" date="2016" name="Arch. Microbiol.">
        <title>Streptomyces zhihengii sp. nov., isolated from rhizospheric soil of Psammosilene tunicoides.</title>
        <authorList>
            <person name="Huang M.J."/>
            <person name="Fei J.J."/>
            <person name="Salam N."/>
            <person name="Kim C.J."/>
            <person name="Hozzein W.N."/>
            <person name="Xiao M."/>
            <person name="Huang H.Q."/>
            <person name="Li W.J."/>
        </authorList>
    </citation>
    <scope>NUCLEOTIDE SEQUENCE [LARGE SCALE GENOMIC DNA]</scope>
    <source>
        <strain evidence="5 6">YIM T102</strain>
    </source>
</reference>
<dbReference type="Proteomes" id="UP000664109">
    <property type="component" value="Unassembled WGS sequence"/>
</dbReference>
<keyword evidence="3" id="KW-0804">Transcription</keyword>
<dbReference type="PANTHER" id="PTHR46796:SF12">
    <property type="entry name" value="HTH-TYPE DNA-BINDING TRANSCRIPTIONAL ACTIVATOR EUTR"/>
    <property type="match status" value="1"/>
</dbReference>
<dbReference type="EMBL" id="JAFEJA010000001">
    <property type="protein sequence ID" value="MBM9617598.1"/>
    <property type="molecule type" value="Genomic_DNA"/>
</dbReference>
<sequence>MQTLSFRSQNLEETQEFLSSAYTPMRIGGRPRETGASISRRQVDGLMIDKLDFDYTMAYDAGSLGKVCLITVHRGSMVDLTDGRNDVCGPGETYLIAPPDLPYLGEVRGARYTIAMFDPALLDDVAATGSGHQGPVRFTGQFPADREGHRRLGSTIAFLRDSVLADPDAGPLVVETAARHLAAVTLATLPTTAAADEPGLADSRDAHTETLRRAMAYIEDNAHRPIGLADIATAVSVTPRAVQYAFRRHADTTPLAHLRRVRLGRAHTELLDAAPHSASVSAVAARWGFAHAGRFAAGYREIYGVSPSTTLHGNRHR</sequence>
<name>A0ABS2UKL4_9ACTN</name>
<dbReference type="InterPro" id="IPR018062">
    <property type="entry name" value="HTH_AraC-typ_CS"/>
</dbReference>
<dbReference type="RefSeq" id="WP_205371957.1">
    <property type="nucleotide sequence ID" value="NZ_JAFEJA010000001.1"/>
</dbReference>
<dbReference type="PROSITE" id="PS01124">
    <property type="entry name" value="HTH_ARAC_FAMILY_2"/>
    <property type="match status" value="1"/>
</dbReference>
<dbReference type="SUPFAM" id="SSF46689">
    <property type="entry name" value="Homeodomain-like"/>
    <property type="match status" value="2"/>
</dbReference>
<keyword evidence="2" id="KW-0238">DNA-binding</keyword>
<evidence type="ECO:0000256" key="1">
    <source>
        <dbReference type="ARBA" id="ARBA00023015"/>
    </source>
</evidence>
<keyword evidence="1" id="KW-0805">Transcription regulation</keyword>
<dbReference type="SMART" id="SM00342">
    <property type="entry name" value="HTH_ARAC"/>
    <property type="match status" value="1"/>
</dbReference>
<evidence type="ECO:0000259" key="4">
    <source>
        <dbReference type="PROSITE" id="PS01124"/>
    </source>
</evidence>
<evidence type="ECO:0000256" key="2">
    <source>
        <dbReference type="ARBA" id="ARBA00023125"/>
    </source>
</evidence>
<dbReference type="Pfam" id="PF12833">
    <property type="entry name" value="HTH_18"/>
    <property type="match status" value="1"/>
</dbReference>
<dbReference type="InterPro" id="IPR050204">
    <property type="entry name" value="AraC_XylS_family_regulators"/>
</dbReference>
<dbReference type="PANTHER" id="PTHR46796">
    <property type="entry name" value="HTH-TYPE TRANSCRIPTIONAL ACTIVATOR RHAS-RELATED"/>
    <property type="match status" value="1"/>
</dbReference>
<evidence type="ECO:0000313" key="5">
    <source>
        <dbReference type="EMBL" id="MBM9617598.1"/>
    </source>
</evidence>
<organism evidence="5 6">
    <name type="scientific">Streptomyces zhihengii</name>
    <dbReference type="NCBI Taxonomy" id="1818004"/>
    <lineage>
        <taxon>Bacteria</taxon>
        <taxon>Bacillati</taxon>
        <taxon>Actinomycetota</taxon>
        <taxon>Actinomycetes</taxon>
        <taxon>Kitasatosporales</taxon>
        <taxon>Streptomycetaceae</taxon>
        <taxon>Streptomyces</taxon>
    </lineage>
</organism>
<dbReference type="Gene3D" id="1.10.10.60">
    <property type="entry name" value="Homeodomain-like"/>
    <property type="match status" value="1"/>
</dbReference>
<gene>
    <name evidence="5" type="ORF">JE024_02375</name>
</gene>
<dbReference type="InterPro" id="IPR009057">
    <property type="entry name" value="Homeodomain-like_sf"/>
</dbReference>
<dbReference type="PROSITE" id="PS00041">
    <property type="entry name" value="HTH_ARAC_FAMILY_1"/>
    <property type="match status" value="1"/>
</dbReference>